<reference evidence="11 12" key="1">
    <citation type="submission" date="2019-02" db="EMBL/GenBank/DDBJ databases">
        <title>Sequencing the genomes of 1000 actinobacteria strains.</title>
        <authorList>
            <person name="Klenk H.-P."/>
        </authorList>
    </citation>
    <scope>NUCLEOTIDE SEQUENCE [LARGE SCALE GENOMIC DNA]</scope>
    <source>
        <strain evidence="11 12">DSM 44509</strain>
    </source>
</reference>
<gene>
    <name evidence="11" type="ORF">BKA19_1742</name>
</gene>
<dbReference type="FunFam" id="1.20.1720.10:FF:000004">
    <property type="entry name" value="EmrB/QacA family drug resistance transporter"/>
    <property type="match status" value="1"/>
</dbReference>
<dbReference type="InterPro" id="IPR001958">
    <property type="entry name" value="Tet-R_TetA/multi-R_MdtG-like"/>
</dbReference>
<dbReference type="PROSITE" id="PS50850">
    <property type="entry name" value="MFS"/>
    <property type="match status" value="1"/>
</dbReference>
<feature type="transmembrane region" description="Helical" evidence="9">
    <location>
        <begin position="350"/>
        <end position="369"/>
    </location>
</feature>
<feature type="transmembrane region" description="Helical" evidence="9">
    <location>
        <begin position="187"/>
        <end position="207"/>
    </location>
</feature>
<dbReference type="Proteomes" id="UP000292507">
    <property type="component" value="Unassembled WGS sequence"/>
</dbReference>
<evidence type="ECO:0000256" key="9">
    <source>
        <dbReference type="SAM" id="Phobius"/>
    </source>
</evidence>
<dbReference type="InterPro" id="IPR004638">
    <property type="entry name" value="EmrB-like"/>
</dbReference>
<keyword evidence="3" id="KW-0813">Transport</keyword>
<dbReference type="CDD" id="cd17502">
    <property type="entry name" value="MFS_Azr1_MDR_like"/>
    <property type="match status" value="1"/>
</dbReference>
<feature type="transmembrane region" description="Helical" evidence="9">
    <location>
        <begin position="64"/>
        <end position="83"/>
    </location>
</feature>
<evidence type="ECO:0000256" key="5">
    <source>
        <dbReference type="ARBA" id="ARBA00022692"/>
    </source>
</evidence>
<proteinExistence type="inferred from homology"/>
<feature type="transmembrane region" description="Helical" evidence="9">
    <location>
        <begin position="95"/>
        <end position="119"/>
    </location>
</feature>
<dbReference type="SUPFAM" id="SSF103473">
    <property type="entry name" value="MFS general substrate transporter"/>
    <property type="match status" value="1"/>
</dbReference>
<dbReference type="InterPro" id="IPR036259">
    <property type="entry name" value="MFS_trans_sf"/>
</dbReference>
<dbReference type="RefSeq" id="WP_104529280.1">
    <property type="nucleotide sequence ID" value="NZ_POQT01000025.1"/>
</dbReference>
<organism evidence="11 12">
    <name type="scientific">Blastococcus saxobsidens</name>
    <dbReference type="NCBI Taxonomy" id="138336"/>
    <lineage>
        <taxon>Bacteria</taxon>
        <taxon>Bacillati</taxon>
        <taxon>Actinomycetota</taxon>
        <taxon>Actinomycetes</taxon>
        <taxon>Geodermatophilales</taxon>
        <taxon>Geodermatophilaceae</taxon>
        <taxon>Blastococcus</taxon>
    </lineage>
</organism>
<dbReference type="Gene3D" id="1.20.1720.10">
    <property type="entry name" value="Multidrug resistance protein D"/>
    <property type="match status" value="1"/>
</dbReference>
<feature type="transmembrane region" description="Helical" evidence="9">
    <location>
        <begin position="418"/>
        <end position="440"/>
    </location>
</feature>
<keyword evidence="4" id="KW-1003">Cell membrane</keyword>
<dbReference type="NCBIfam" id="TIGR00711">
    <property type="entry name" value="efflux_EmrB"/>
    <property type="match status" value="1"/>
</dbReference>
<sequence>MLAPTAESTGPGRDSGSAPIVLTRRRINTIFGALLAGMLMAALDQTIVSTAMPTIVGELGGVAHMAWMTTAYLLATTLVMPIYGKFGDLWGRRTLFLVAIGLFTVASIGAAMAPSFGWLVAWRGIQGLGGGGLMILSQAIIADIVPARERAKYMGPIGALFGLAAIVGPLVGGFFTDHESLGWEWAFWINVPVGIAVLGIGWFALTLPRKRSTTPVDVAGIVTLSAATTSLVLFTDVGGRDGWGSWQALALLAALVVSAVAFVAVELRAAEPIIPMTLFRNPTFVVATALGMAVGLGMFSAIAFMPTFLQMASGLSAANSGLLMLPMTAGIIVTIQSSAVYIARTGRYKIFTVAGVAVIMAAMIWMTSLTGASSLWTIGAMFFLLGAGLGLIMQNVVLAAQNAVPADQIGTATSTNNYFREVGATLGVAVFGTLFTSRLAENLTGALGSNAEQAAQAGITSPDTLVPTAVQAAGDPLKSAIVDAYAGSLAPVFWYLVPILAVALLLALFLKEIPLSDFAGMVARGEAVNSEEELAALSKPAATVEDAVVLEDVVPGNDRDDPRPGPGAEVRHYARSLPTEEN</sequence>
<feature type="transmembrane region" description="Helical" evidence="9">
    <location>
        <begin position="246"/>
        <end position="265"/>
    </location>
</feature>
<keyword evidence="6 9" id="KW-1133">Transmembrane helix</keyword>
<dbReference type="PRINTS" id="PR01035">
    <property type="entry name" value="TCRTETA"/>
</dbReference>
<evidence type="ECO:0000259" key="10">
    <source>
        <dbReference type="PROSITE" id="PS50850"/>
    </source>
</evidence>
<name>A0A4Q7Y774_9ACTN</name>
<feature type="transmembrane region" description="Helical" evidence="9">
    <location>
        <begin position="285"/>
        <end position="309"/>
    </location>
</feature>
<feature type="domain" description="Major facilitator superfamily (MFS) profile" evidence="10">
    <location>
        <begin position="30"/>
        <end position="515"/>
    </location>
</feature>
<feature type="transmembrane region" description="Helical" evidence="9">
    <location>
        <begin position="125"/>
        <end position="145"/>
    </location>
</feature>
<dbReference type="GO" id="GO:0022857">
    <property type="term" value="F:transmembrane transporter activity"/>
    <property type="evidence" value="ECO:0007669"/>
    <property type="project" value="InterPro"/>
</dbReference>
<dbReference type="EMBL" id="SHKV01000001">
    <property type="protein sequence ID" value="RZU32053.1"/>
    <property type="molecule type" value="Genomic_DNA"/>
</dbReference>
<dbReference type="InterPro" id="IPR011701">
    <property type="entry name" value="MFS"/>
</dbReference>
<feature type="transmembrane region" description="Helical" evidence="9">
    <location>
        <begin position="492"/>
        <end position="510"/>
    </location>
</feature>
<keyword evidence="12" id="KW-1185">Reference proteome</keyword>
<comment type="similarity">
    <text evidence="2">Belongs to the major facilitator superfamily. TCR/Tet family.</text>
</comment>
<feature type="transmembrane region" description="Helical" evidence="9">
    <location>
        <begin position="321"/>
        <end position="343"/>
    </location>
</feature>
<comment type="subcellular location">
    <subcellularLocation>
        <location evidence="1">Cell membrane</location>
        <topology evidence="1">Multi-pass membrane protein</topology>
    </subcellularLocation>
</comment>
<evidence type="ECO:0000256" key="7">
    <source>
        <dbReference type="ARBA" id="ARBA00023136"/>
    </source>
</evidence>
<dbReference type="GO" id="GO:0005886">
    <property type="term" value="C:plasma membrane"/>
    <property type="evidence" value="ECO:0007669"/>
    <property type="project" value="UniProtKB-SubCell"/>
</dbReference>
<evidence type="ECO:0000256" key="3">
    <source>
        <dbReference type="ARBA" id="ARBA00022448"/>
    </source>
</evidence>
<dbReference type="Gene3D" id="1.20.1250.20">
    <property type="entry name" value="MFS general substrate transporter like domains"/>
    <property type="match status" value="1"/>
</dbReference>
<feature type="region of interest" description="Disordered" evidence="8">
    <location>
        <begin position="553"/>
        <end position="582"/>
    </location>
</feature>
<dbReference type="OrthoDB" id="7375466at2"/>
<evidence type="ECO:0000256" key="8">
    <source>
        <dbReference type="SAM" id="MobiDB-lite"/>
    </source>
</evidence>
<comment type="caution">
    <text evidence="11">The sequence shown here is derived from an EMBL/GenBank/DDBJ whole genome shotgun (WGS) entry which is preliminary data.</text>
</comment>
<evidence type="ECO:0000256" key="4">
    <source>
        <dbReference type="ARBA" id="ARBA00022475"/>
    </source>
</evidence>
<evidence type="ECO:0000256" key="2">
    <source>
        <dbReference type="ARBA" id="ARBA00007520"/>
    </source>
</evidence>
<dbReference type="Pfam" id="PF07690">
    <property type="entry name" value="MFS_1"/>
    <property type="match status" value="1"/>
</dbReference>
<evidence type="ECO:0000313" key="11">
    <source>
        <dbReference type="EMBL" id="RZU32053.1"/>
    </source>
</evidence>
<evidence type="ECO:0000256" key="1">
    <source>
        <dbReference type="ARBA" id="ARBA00004651"/>
    </source>
</evidence>
<dbReference type="PANTHER" id="PTHR23501:SF197">
    <property type="entry name" value="COMD"/>
    <property type="match status" value="1"/>
</dbReference>
<dbReference type="InterPro" id="IPR020846">
    <property type="entry name" value="MFS_dom"/>
</dbReference>
<accession>A0A4Q7Y774</accession>
<feature type="transmembrane region" description="Helical" evidence="9">
    <location>
        <begin position="157"/>
        <end position="175"/>
    </location>
</feature>
<keyword evidence="7 9" id="KW-0472">Membrane</keyword>
<keyword evidence="5 9" id="KW-0812">Transmembrane</keyword>
<protein>
    <submittedName>
        <fullName evidence="11">EmrB/QacA subfamily drug resistance transporter</fullName>
    </submittedName>
</protein>
<dbReference type="AlphaFoldDB" id="A0A4Q7Y774"/>
<evidence type="ECO:0000256" key="6">
    <source>
        <dbReference type="ARBA" id="ARBA00022989"/>
    </source>
</evidence>
<feature type="transmembrane region" description="Helical" evidence="9">
    <location>
        <begin position="375"/>
        <end position="398"/>
    </location>
</feature>
<feature type="transmembrane region" description="Helical" evidence="9">
    <location>
        <begin position="214"/>
        <end position="234"/>
    </location>
</feature>
<evidence type="ECO:0000313" key="12">
    <source>
        <dbReference type="Proteomes" id="UP000292507"/>
    </source>
</evidence>
<dbReference type="PANTHER" id="PTHR23501">
    <property type="entry name" value="MAJOR FACILITATOR SUPERFAMILY"/>
    <property type="match status" value="1"/>
</dbReference>
<feature type="transmembrane region" description="Helical" evidence="9">
    <location>
        <begin position="30"/>
        <end position="52"/>
    </location>
</feature>